<accession>A0A1G4G8Y7</accession>
<dbReference type="Proteomes" id="UP000178485">
    <property type="component" value="Chromosome i"/>
</dbReference>
<dbReference type="STRING" id="1642646.ING2E5A_2203"/>
<evidence type="ECO:0000313" key="1">
    <source>
        <dbReference type="EMBL" id="SCM59016.1"/>
    </source>
</evidence>
<sequence>MGKTACKDKKYEPPKEPRFICKKCGVTARKEKEICKPQKI</sequence>
<keyword evidence="2" id="KW-1185">Reference proteome</keyword>
<protein>
    <submittedName>
        <fullName evidence="1">Uncharacterized protein</fullName>
    </submittedName>
</protein>
<dbReference type="AlphaFoldDB" id="A0A1G4G8Y7"/>
<organism evidence="1 2">
    <name type="scientific">Petrimonas mucosa</name>
    <dbReference type="NCBI Taxonomy" id="1642646"/>
    <lineage>
        <taxon>Bacteria</taxon>
        <taxon>Pseudomonadati</taxon>
        <taxon>Bacteroidota</taxon>
        <taxon>Bacteroidia</taxon>
        <taxon>Bacteroidales</taxon>
        <taxon>Dysgonomonadaceae</taxon>
        <taxon>Petrimonas</taxon>
    </lineage>
</organism>
<dbReference type="KEGG" id="pmuc:ING2E5A_2203"/>
<dbReference type="EMBL" id="LT608328">
    <property type="protein sequence ID" value="SCM59016.1"/>
    <property type="molecule type" value="Genomic_DNA"/>
</dbReference>
<reference evidence="1 2" key="1">
    <citation type="submission" date="2016-08" db="EMBL/GenBank/DDBJ databases">
        <authorList>
            <person name="Seilhamer J.J."/>
        </authorList>
    </citation>
    <scope>NUCLEOTIDE SEQUENCE [LARGE SCALE GENOMIC DNA]</scope>
    <source>
        <strain evidence="1">ING2-E5A</strain>
    </source>
</reference>
<proteinExistence type="predicted"/>
<dbReference type="RefSeq" id="WP_262502177.1">
    <property type="nucleotide sequence ID" value="NZ_JAQVII010000045.1"/>
</dbReference>
<gene>
    <name evidence="1" type="ORF">ING2E5A_2203</name>
</gene>
<evidence type="ECO:0000313" key="2">
    <source>
        <dbReference type="Proteomes" id="UP000178485"/>
    </source>
</evidence>
<name>A0A1G4G8Y7_9BACT</name>